<evidence type="ECO:0000313" key="6">
    <source>
        <dbReference type="Proteomes" id="UP000176253"/>
    </source>
</evidence>
<sequence length="125" mass="14512">MDNLYEMMLIERPGVSESEEKKLLVRLEKLLEGNGKIVKTENLGKKALSYRIKKETEGKYWLLNLEIKPASVSEFSAKIKMEEDILRFLILRKKIKAASVKVEKKNTKEKENKKVSTKGRSQRSK</sequence>
<dbReference type="InterPro" id="IPR020814">
    <property type="entry name" value="Ribosomal_S6_plastid/chlpt"/>
</dbReference>
<feature type="compositionally biased region" description="Basic and acidic residues" evidence="4">
    <location>
        <begin position="101"/>
        <end position="114"/>
    </location>
</feature>
<dbReference type="GO" id="GO:0003735">
    <property type="term" value="F:structural constituent of ribosome"/>
    <property type="evidence" value="ECO:0007669"/>
    <property type="project" value="InterPro"/>
</dbReference>
<dbReference type="Proteomes" id="UP000176253">
    <property type="component" value="Unassembled WGS sequence"/>
</dbReference>
<dbReference type="GO" id="GO:0005737">
    <property type="term" value="C:cytoplasm"/>
    <property type="evidence" value="ECO:0007669"/>
    <property type="project" value="UniProtKB-ARBA"/>
</dbReference>
<dbReference type="InterPro" id="IPR014717">
    <property type="entry name" value="Transl_elong_EF1B/ribsomal_bS6"/>
</dbReference>
<feature type="region of interest" description="Disordered" evidence="4">
    <location>
        <begin position="101"/>
        <end position="125"/>
    </location>
</feature>
<evidence type="ECO:0000256" key="1">
    <source>
        <dbReference type="ARBA" id="ARBA00009512"/>
    </source>
</evidence>
<keyword evidence="3" id="KW-0699">rRNA-binding</keyword>
<dbReference type="SUPFAM" id="SSF54995">
    <property type="entry name" value="Ribosomal protein S6"/>
    <property type="match status" value="1"/>
</dbReference>
<dbReference type="AlphaFoldDB" id="A0A1F5ZTI1"/>
<dbReference type="HAMAP" id="MF_00360">
    <property type="entry name" value="Ribosomal_bS6"/>
    <property type="match status" value="1"/>
</dbReference>
<dbReference type="InterPro" id="IPR035980">
    <property type="entry name" value="Ribosomal_bS6_sf"/>
</dbReference>
<dbReference type="GO" id="GO:0006412">
    <property type="term" value="P:translation"/>
    <property type="evidence" value="ECO:0007669"/>
    <property type="project" value="UniProtKB-UniRule"/>
</dbReference>
<keyword evidence="3" id="KW-0694">RNA-binding</keyword>
<accession>A0A1F5ZTI1</accession>
<dbReference type="GO" id="GO:1990904">
    <property type="term" value="C:ribonucleoprotein complex"/>
    <property type="evidence" value="ECO:0007669"/>
    <property type="project" value="UniProtKB-KW"/>
</dbReference>
<dbReference type="NCBIfam" id="TIGR00166">
    <property type="entry name" value="S6"/>
    <property type="match status" value="1"/>
</dbReference>
<gene>
    <name evidence="3" type="primary">rpsF</name>
    <name evidence="5" type="ORF">A3D78_04680</name>
</gene>
<name>A0A1F5ZTI1_9BACT</name>
<evidence type="ECO:0000256" key="2">
    <source>
        <dbReference type="ARBA" id="ARBA00035294"/>
    </source>
</evidence>
<dbReference type="Gene3D" id="3.30.70.60">
    <property type="match status" value="1"/>
</dbReference>
<dbReference type="CDD" id="cd00473">
    <property type="entry name" value="bS6"/>
    <property type="match status" value="1"/>
</dbReference>
<evidence type="ECO:0000313" key="5">
    <source>
        <dbReference type="EMBL" id="OGG15770.1"/>
    </source>
</evidence>
<dbReference type="GO" id="GO:0005840">
    <property type="term" value="C:ribosome"/>
    <property type="evidence" value="ECO:0007669"/>
    <property type="project" value="UniProtKB-KW"/>
</dbReference>
<evidence type="ECO:0000256" key="3">
    <source>
        <dbReference type="HAMAP-Rule" id="MF_00360"/>
    </source>
</evidence>
<dbReference type="GO" id="GO:0070181">
    <property type="term" value="F:small ribosomal subunit rRNA binding"/>
    <property type="evidence" value="ECO:0007669"/>
    <property type="project" value="TreeGrafter"/>
</dbReference>
<reference evidence="5 6" key="1">
    <citation type="journal article" date="2016" name="Nat. Commun.">
        <title>Thousands of microbial genomes shed light on interconnected biogeochemical processes in an aquifer system.</title>
        <authorList>
            <person name="Anantharaman K."/>
            <person name="Brown C.T."/>
            <person name="Hug L.A."/>
            <person name="Sharon I."/>
            <person name="Castelle C.J."/>
            <person name="Probst A.J."/>
            <person name="Thomas B.C."/>
            <person name="Singh A."/>
            <person name="Wilkins M.J."/>
            <person name="Karaoz U."/>
            <person name="Brodie E.L."/>
            <person name="Williams K.H."/>
            <person name="Hubbard S.S."/>
            <person name="Banfield J.F."/>
        </authorList>
    </citation>
    <scope>NUCLEOTIDE SEQUENCE [LARGE SCALE GENOMIC DNA]</scope>
</reference>
<organism evidence="5 6">
    <name type="scientific">Candidatus Gottesmanbacteria bacterium RIFCSPHIGHO2_02_FULL_39_14</name>
    <dbReference type="NCBI Taxonomy" id="1798383"/>
    <lineage>
        <taxon>Bacteria</taxon>
        <taxon>Candidatus Gottesmaniibacteriota</taxon>
    </lineage>
</organism>
<comment type="caution">
    <text evidence="5">The sequence shown here is derived from an EMBL/GenBank/DDBJ whole genome shotgun (WGS) entry which is preliminary data.</text>
</comment>
<comment type="function">
    <text evidence="3">Binds together with bS18 to 16S ribosomal RNA.</text>
</comment>
<evidence type="ECO:0000256" key="4">
    <source>
        <dbReference type="SAM" id="MobiDB-lite"/>
    </source>
</evidence>
<dbReference type="Pfam" id="PF01250">
    <property type="entry name" value="Ribosomal_S6"/>
    <property type="match status" value="1"/>
</dbReference>
<dbReference type="InterPro" id="IPR000529">
    <property type="entry name" value="Ribosomal_bS6"/>
</dbReference>
<keyword evidence="3 5" id="KW-0689">Ribosomal protein</keyword>
<dbReference type="STRING" id="1798383.A3D78_04680"/>
<dbReference type="EMBL" id="MFJM01000072">
    <property type="protein sequence ID" value="OGG15770.1"/>
    <property type="molecule type" value="Genomic_DNA"/>
</dbReference>
<protein>
    <recommendedName>
        <fullName evidence="2 3">Small ribosomal subunit protein bS6</fullName>
    </recommendedName>
</protein>
<dbReference type="PANTHER" id="PTHR21011:SF1">
    <property type="entry name" value="SMALL RIBOSOMAL SUBUNIT PROTEIN BS6M"/>
    <property type="match status" value="1"/>
</dbReference>
<comment type="similarity">
    <text evidence="1 3">Belongs to the bacterial ribosomal protein bS6 family.</text>
</comment>
<feature type="compositionally biased region" description="Basic residues" evidence="4">
    <location>
        <begin position="115"/>
        <end position="125"/>
    </location>
</feature>
<proteinExistence type="inferred from homology"/>
<dbReference type="PANTHER" id="PTHR21011">
    <property type="entry name" value="MITOCHONDRIAL 28S RIBOSOMAL PROTEIN S6"/>
    <property type="match status" value="1"/>
</dbReference>
<keyword evidence="3" id="KW-0687">Ribonucleoprotein</keyword>